<keyword evidence="1" id="KW-0145">Chemotaxis</keyword>
<dbReference type="InterPro" id="IPR028051">
    <property type="entry name" value="CheX-like_dom"/>
</dbReference>
<dbReference type="GO" id="GO:0006935">
    <property type="term" value="P:chemotaxis"/>
    <property type="evidence" value="ECO:0007669"/>
    <property type="project" value="UniProtKB-KW"/>
</dbReference>
<gene>
    <name evidence="3" type="ORF">V22_29310</name>
</gene>
<dbReference type="InterPro" id="IPR038756">
    <property type="entry name" value="CheX-like"/>
</dbReference>
<dbReference type="Proteomes" id="UP000319976">
    <property type="component" value="Chromosome"/>
</dbReference>
<evidence type="ECO:0000259" key="2">
    <source>
        <dbReference type="Pfam" id="PF13690"/>
    </source>
</evidence>
<sequence>MSEQLPDRTGELTAQIVNPILSATSLVFDISLGSKVRRTGLGLAGEKSSFHPFTAVIELTGAAYGTVCLNLPRRTAFLIVSQMLGKSMDKSDANVRDAVGEVVNMIAGNAKAELEQYDLRIGIPRIYVGSSEAIPFPAYQKPMQADFSSDIGPFSIIFSLRKKAEDAEVDDVAAE</sequence>
<dbReference type="PANTHER" id="PTHR39452:SF1">
    <property type="entry name" value="CHEY-P PHOSPHATASE CHEX"/>
    <property type="match status" value="1"/>
</dbReference>
<dbReference type="Gene3D" id="3.40.1550.10">
    <property type="entry name" value="CheC-like"/>
    <property type="match status" value="1"/>
</dbReference>
<protein>
    <recommendedName>
        <fullName evidence="2">Chemotaxis phosphatase CheX-like domain-containing protein</fullName>
    </recommendedName>
</protein>
<accession>A0A517TBC3</accession>
<feature type="domain" description="Chemotaxis phosphatase CheX-like" evidence="2">
    <location>
        <begin position="53"/>
        <end position="147"/>
    </location>
</feature>
<dbReference type="RefSeq" id="WP_145263982.1">
    <property type="nucleotide sequence ID" value="NZ_CP036316.1"/>
</dbReference>
<dbReference type="SUPFAM" id="SSF103039">
    <property type="entry name" value="CheC-like"/>
    <property type="match status" value="1"/>
</dbReference>
<dbReference type="CDD" id="cd17906">
    <property type="entry name" value="CheX"/>
    <property type="match status" value="1"/>
</dbReference>
<dbReference type="KEGG" id="chya:V22_29310"/>
<keyword evidence="4" id="KW-1185">Reference proteome</keyword>
<evidence type="ECO:0000256" key="1">
    <source>
        <dbReference type="ARBA" id="ARBA00022500"/>
    </source>
</evidence>
<dbReference type="InterPro" id="IPR028976">
    <property type="entry name" value="CheC-like_sf"/>
</dbReference>
<organism evidence="3 4">
    <name type="scientific">Calycomorphotria hydatis</name>
    <dbReference type="NCBI Taxonomy" id="2528027"/>
    <lineage>
        <taxon>Bacteria</taxon>
        <taxon>Pseudomonadati</taxon>
        <taxon>Planctomycetota</taxon>
        <taxon>Planctomycetia</taxon>
        <taxon>Planctomycetales</taxon>
        <taxon>Planctomycetaceae</taxon>
        <taxon>Calycomorphotria</taxon>
    </lineage>
</organism>
<dbReference type="Pfam" id="PF13690">
    <property type="entry name" value="CheX"/>
    <property type="match status" value="1"/>
</dbReference>
<reference evidence="3 4" key="1">
    <citation type="submission" date="2019-02" db="EMBL/GenBank/DDBJ databases">
        <title>Deep-cultivation of Planctomycetes and their phenomic and genomic characterization uncovers novel biology.</title>
        <authorList>
            <person name="Wiegand S."/>
            <person name="Jogler M."/>
            <person name="Boedeker C."/>
            <person name="Pinto D."/>
            <person name="Vollmers J."/>
            <person name="Rivas-Marin E."/>
            <person name="Kohn T."/>
            <person name="Peeters S.H."/>
            <person name="Heuer A."/>
            <person name="Rast P."/>
            <person name="Oberbeckmann S."/>
            <person name="Bunk B."/>
            <person name="Jeske O."/>
            <person name="Meyerdierks A."/>
            <person name="Storesund J.E."/>
            <person name="Kallscheuer N."/>
            <person name="Luecker S."/>
            <person name="Lage O.M."/>
            <person name="Pohl T."/>
            <person name="Merkel B.J."/>
            <person name="Hornburger P."/>
            <person name="Mueller R.-W."/>
            <person name="Bruemmer F."/>
            <person name="Labrenz M."/>
            <person name="Spormann A.M."/>
            <person name="Op den Camp H."/>
            <person name="Overmann J."/>
            <person name="Amann R."/>
            <person name="Jetten M.S.M."/>
            <person name="Mascher T."/>
            <person name="Medema M.H."/>
            <person name="Devos D.P."/>
            <person name="Kaster A.-K."/>
            <person name="Ovreas L."/>
            <person name="Rohde M."/>
            <person name="Galperin M.Y."/>
            <person name="Jogler C."/>
        </authorList>
    </citation>
    <scope>NUCLEOTIDE SEQUENCE [LARGE SCALE GENOMIC DNA]</scope>
    <source>
        <strain evidence="3 4">V22</strain>
    </source>
</reference>
<evidence type="ECO:0000313" key="4">
    <source>
        <dbReference type="Proteomes" id="UP000319976"/>
    </source>
</evidence>
<dbReference type="OrthoDB" id="9790435at2"/>
<dbReference type="PANTHER" id="PTHR39452">
    <property type="entry name" value="CHEY-P PHOSPHATASE CHEX"/>
    <property type="match status" value="1"/>
</dbReference>
<name>A0A517TBC3_9PLAN</name>
<evidence type="ECO:0000313" key="3">
    <source>
        <dbReference type="EMBL" id="QDT65672.1"/>
    </source>
</evidence>
<dbReference type="EMBL" id="CP036316">
    <property type="protein sequence ID" value="QDT65672.1"/>
    <property type="molecule type" value="Genomic_DNA"/>
</dbReference>
<proteinExistence type="predicted"/>
<dbReference type="AlphaFoldDB" id="A0A517TBC3"/>